<evidence type="ECO:0000313" key="1">
    <source>
        <dbReference type="EMBL" id="KJZ01245.1"/>
    </source>
</evidence>
<protein>
    <submittedName>
        <fullName evidence="1">Uncharacterized protein</fullName>
    </submittedName>
</protein>
<organism evidence="1 2">
    <name type="scientific">Pseudoalteromonas ruthenica</name>
    <dbReference type="NCBI Taxonomy" id="151081"/>
    <lineage>
        <taxon>Bacteria</taxon>
        <taxon>Pseudomonadati</taxon>
        <taxon>Pseudomonadota</taxon>
        <taxon>Gammaproteobacteria</taxon>
        <taxon>Alteromonadales</taxon>
        <taxon>Pseudoalteromonadaceae</taxon>
        <taxon>Pseudoalteromonas</taxon>
    </lineage>
</organism>
<sequence length="73" mass="8613">MCANTQNQTLHNAAPVRRASHDLSVLKYNYEVRRQEATIDNRGWFFEARWLIQKIKAQRHSCAFLAVIYDLAY</sequence>
<comment type="caution">
    <text evidence="1">The sequence shown here is derived from an EMBL/GenBank/DDBJ whole genome shotgun (WGS) entry which is preliminary data.</text>
</comment>
<evidence type="ECO:0000313" key="2">
    <source>
        <dbReference type="Proteomes" id="UP000033664"/>
    </source>
</evidence>
<accession>A0A0F4PYZ1</accession>
<dbReference type="Proteomes" id="UP000033664">
    <property type="component" value="Unassembled WGS sequence"/>
</dbReference>
<gene>
    <name evidence="1" type="ORF">TW72_05305</name>
</gene>
<name>A0A0F4PYZ1_9GAMM</name>
<proteinExistence type="predicted"/>
<dbReference type="PATRIC" id="fig|151081.8.peg.58"/>
<keyword evidence="2" id="KW-1185">Reference proteome</keyword>
<dbReference type="AlphaFoldDB" id="A0A0F4PYZ1"/>
<dbReference type="EMBL" id="JXXZ01000004">
    <property type="protein sequence ID" value="KJZ01245.1"/>
    <property type="molecule type" value="Genomic_DNA"/>
</dbReference>
<reference evidence="1 2" key="1">
    <citation type="journal article" date="2015" name="BMC Genomics">
        <title>Genome mining reveals unlocked bioactive potential of marine Gram-negative bacteria.</title>
        <authorList>
            <person name="Machado H."/>
            <person name="Sonnenschein E.C."/>
            <person name="Melchiorsen J."/>
            <person name="Gram L."/>
        </authorList>
    </citation>
    <scope>NUCLEOTIDE SEQUENCE [LARGE SCALE GENOMIC DNA]</scope>
    <source>
        <strain evidence="1 2">S3137</strain>
    </source>
</reference>